<dbReference type="OrthoDB" id="41685at2759"/>
<dbReference type="EMBL" id="JWZX01002446">
    <property type="protein sequence ID" value="KOO29237.1"/>
    <property type="molecule type" value="Genomic_DNA"/>
</dbReference>
<dbReference type="Pfam" id="PF11211">
    <property type="entry name" value="DUF2997"/>
    <property type="match status" value="1"/>
</dbReference>
<dbReference type="InterPro" id="IPR021375">
    <property type="entry name" value="DUF2997"/>
</dbReference>
<gene>
    <name evidence="2" type="ORF">Ctob_003930</name>
</gene>
<dbReference type="Proteomes" id="UP000037460">
    <property type="component" value="Unassembled WGS sequence"/>
</dbReference>
<accession>A0A0M0JSC6</accession>
<reference evidence="3" key="1">
    <citation type="journal article" date="2015" name="PLoS Genet.">
        <title>Genome Sequence and Transcriptome Analyses of Chrysochromulina tobin: Metabolic Tools for Enhanced Algal Fitness in the Prominent Order Prymnesiales (Haptophyceae).</title>
        <authorList>
            <person name="Hovde B.T."/>
            <person name="Deodato C.R."/>
            <person name="Hunsperger H.M."/>
            <person name="Ryken S.A."/>
            <person name="Yost W."/>
            <person name="Jha R.K."/>
            <person name="Patterson J."/>
            <person name="Monnat R.J. Jr."/>
            <person name="Barlow S.B."/>
            <person name="Starkenburg S.R."/>
            <person name="Cattolico R.A."/>
        </authorList>
    </citation>
    <scope>NUCLEOTIDE SEQUENCE</scope>
    <source>
        <strain evidence="3">CCMP291</strain>
    </source>
</reference>
<evidence type="ECO:0000313" key="3">
    <source>
        <dbReference type="Proteomes" id="UP000037460"/>
    </source>
</evidence>
<evidence type="ECO:0008006" key="4">
    <source>
        <dbReference type="Google" id="ProtNLM"/>
    </source>
</evidence>
<protein>
    <recommendedName>
        <fullName evidence="4">DUF2997 domain-containing protein</fullName>
    </recommendedName>
</protein>
<feature type="signal peptide" evidence="1">
    <location>
        <begin position="1"/>
        <end position="15"/>
    </location>
</feature>
<name>A0A0M0JSC6_9EUKA</name>
<comment type="caution">
    <text evidence="2">The sequence shown here is derived from an EMBL/GenBank/DDBJ whole genome shotgun (WGS) entry which is preliminary data.</text>
</comment>
<feature type="chain" id="PRO_5012090935" description="DUF2997 domain-containing protein" evidence="1">
    <location>
        <begin position="16"/>
        <end position="145"/>
    </location>
</feature>
<keyword evidence="1" id="KW-0732">Signal</keyword>
<proteinExistence type="predicted"/>
<sequence>MRALLAAAALGAASAYSPAPTASPCATLPRRAAVDRRAIFMEMEELEFIIHADGRVEERVRGIKGVDCQSVTAEINKALGEVIQSKPTQEMFEQKVTALNRPHLTCLPHLTGTVAHRQVELSVGVENTVSETWGNGGSSGSSKEW</sequence>
<keyword evidence="3" id="KW-1185">Reference proteome</keyword>
<dbReference type="AlphaFoldDB" id="A0A0M0JSC6"/>
<evidence type="ECO:0000256" key="1">
    <source>
        <dbReference type="SAM" id="SignalP"/>
    </source>
</evidence>
<evidence type="ECO:0000313" key="2">
    <source>
        <dbReference type="EMBL" id="KOO29237.1"/>
    </source>
</evidence>
<organism evidence="2 3">
    <name type="scientific">Chrysochromulina tobinii</name>
    <dbReference type="NCBI Taxonomy" id="1460289"/>
    <lineage>
        <taxon>Eukaryota</taxon>
        <taxon>Haptista</taxon>
        <taxon>Haptophyta</taxon>
        <taxon>Prymnesiophyceae</taxon>
        <taxon>Prymnesiales</taxon>
        <taxon>Chrysochromulinaceae</taxon>
        <taxon>Chrysochromulina</taxon>
    </lineage>
</organism>